<proteinExistence type="predicted"/>
<dbReference type="EMBL" id="UIDG01000525">
    <property type="protein sequence ID" value="SUS08073.1"/>
    <property type="molecule type" value="Genomic_DNA"/>
</dbReference>
<dbReference type="PANTHER" id="PTHR42208">
    <property type="entry name" value="HEAVY METAL TRANSPORTER-RELATED"/>
    <property type="match status" value="1"/>
</dbReference>
<dbReference type="PANTHER" id="PTHR42208:SF1">
    <property type="entry name" value="HEAVY METAL TRANSPORTER"/>
    <property type="match status" value="1"/>
</dbReference>
<evidence type="ECO:0000313" key="3">
    <source>
        <dbReference type="EMBL" id="SUS08073.1"/>
    </source>
</evidence>
<organism evidence="3">
    <name type="scientific">metagenome</name>
    <dbReference type="NCBI Taxonomy" id="256318"/>
    <lineage>
        <taxon>unclassified sequences</taxon>
        <taxon>metagenomes</taxon>
    </lineage>
</organism>
<evidence type="ECO:0000259" key="2">
    <source>
        <dbReference type="Pfam" id="PF13386"/>
    </source>
</evidence>
<protein>
    <recommendedName>
        <fullName evidence="2">Urease accessory protein UreH-like transmembrane domain-containing protein</fullName>
    </recommendedName>
</protein>
<gene>
    <name evidence="3" type="ORF">DF3PB_5710003</name>
</gene>
<feature type="transmembrane region" description="Helical" evidence="1">
    <location>
        <begin position="208"/>
        <end position="233"/>
    </location>
</feature>
<sequence>MQCNNGTPSNVDASSLAQGLLSAALAHCQTVVVAHGGLLTSLLLAGLLGGLTHCAGMCGPFVLSQAVARLEAVPARDMREWHRLAGAALVPYHLGRATTYALLGALAALIADGMIAATGLKWLSAALLLLAALFFATYALHQLAVRLPWSGGSDGGGLWSRYGSPLVRPLFARPVGWRGYLLGVALGFLPCGLLYGALAAAASSGGPLAGAFAMLAFALGTVPALLLVGIAGHVAAGRFMQASRAVMPVLMLLNAAALSYFAWRTLA</sequence>
<feature type="transmembrane region" description="Helical" evidence="1">
    <location>
        <begin position="245"/>
        <end position="263"/>
    </location>
</feature>
<dbReference type="AlphaFoldDB" id="A0A380TK67"/>
<accession>A0A380TK67</accession>
<dbReference type="Pfam" id="PF13386">
    <property type="entry name" value="DsbD_2"/>
    <property type="match status" value="1"/>
</dbReference>
<feature type="transmembrane region" description="Helical" evidence="1">
    <location>
        <begin position="180"/>
        <end position="202"/>
    </location>
</feature>
<dbReference type="InterPro" id="IPR039447">
    <property type="entry name" value="UreH-like_TM_dom"/>
</dbReference>
<reference evidence="3" key="1">
    <citation type="submission" date="2018-07" db="EMBL/GenBank/DDBJ databases">
        <authorList>
            <person name="Quirk P.G."/>
            <person name="Krulwich T.A."/>
        </authorList>
    </citation>
    <scope>NUCLEOTIDE SEQUENCE</scope>
</reference>
<name>A0A380TK67_9ZZZZ</name>
<feature type="domain" description="Urease accessory protein UreH-like transmembrane" evidence="2">
    <location>
        <begin position="42"/>
        <end position="253"/>
    </location>
</feature>
<keyword evidence="1" id="KW-0812">Transmembrane</keyword>
<feature type="transmembrane region" description="Helical" evidence="1">
    <location>
        <begin position="122"/>
        <end position="140"/>
    </location>
</feature>
<feature type="transmembrane region" description="Helical" evidence="1">
    <location>
        <begin position="38"/>
        <end position="63"/>
    </location>
</feature>
<keyword evidence="1" id="KW-1133">Transmembrane helix</keyword>
<evidence type="ECO:0000256" key="1">
    <source>
        <dbReference type="SAM" id="Phobius"/>
    </source>
</evidence>
<keyword evidence="1" id="KW-0472">Membrane</keyword>
<feature type="transmembrane region" description="Helical" evidence="1">
    <location>
        <begin position="84"/>
        <end position="110"/>
    </location>
</feature>